<dbReference type="PANTHER" id="PTHR10476">
    <property type="entry name" value="CHARGED MULTIVESICULAR BODY PROTEIN"/>
    <property type="match status" value="1"/>
</dbReference>
<gene>
    <name evidence="2" type="ORF">BN860_00232g</name>
</gene>
<evidence type="ECO:0000256" key="1">
    <source>
        <dbReference type="SAM" id="MobiDB-lite"/>
    </source>
</evidence>
<protein>
    <submittedName>
        <fullName evidence="2">ZYBA0S06-00232g1_1</fullName>
    </submittedName>
</protein>
<organism evidence="2 3">
    <name type="scientific">Zygosaccharomyces bailii (strain CLIB 213 / ATCC 58445 / CBS 680 / BCRC 21525 / NBRC 1098 / NCYC 1416 / NRRL Y-2227)</name>
    <dbReference type="NCBI Taxonomy" id="1333698"/>
    <lineage>
        <taxon>Eukaryota</taxon>
        <taxon>Fungi</taxon>
        <taxon>Dikarya</taxon>
        <taxon>Ascomycota</taxon>
        <taxon>Saccharomycotina</taxon>
        <taxon>Saccharomycetes</taxon>
        <taxon>Saccharomycetales</taxon>
        <taxon>Saccharomycetaceae</taxon>
        <taxon>Zygosaccharomyces</taxon>
    </lineage>
</organism>
<sequence>MDYVKKAIWGPDPKEQQRKIRSTLRRNGRSIDRSLRDLSLLQTKTQQLIKKSAKKNDVKTVKLYARELYQINKQYSRMYTSKAQLDSVGMKIEEAFRMKMLSNQMADSATLMREVNSLVRLPQLQSTMIELEKELIKAGIMSEMVDDTMESVQGGVEETDEEIDEEVEKIVEQYTNDKFEKIDSAPSGEPLVPETKEEEQEIPEDQIDEEADHMLNEMKERLKALQN</sequence>
<feature type="region of interest" description="Disordered" evidence="1">
    <location>
        <begin position="181"/>
        <end position="210"/>
    </location>
</feature>
<accession>A0A8J2X192</accession>
<evidence type="ECO:0000313" key="3">
    <source>
        <dbReference type="Proteomes" id="UP000019375"/>
    </source>
</evidence>
<dbReference type="Pfam" id="PF03357">
    <property type="entry name" value="Snf7"/>
    <property type="match status" value="1"/>
</dbReference>
<dbReference type="AlphaFoldDB" id="A0A8J2X192"/>
<feature type="compositionally biased region" description="Acidic residues" evidence="1">
    <location>
        <begin position="196"/>
        <end position="210"/>
    </location>
</feature>
<reference evidence="3" key="1">
    <citation type="journal article" date="2013" name="Genome Announc.">
        <title>Genome sequence of the food spoilage yeast Zygosaccharomyces bailii CLIB 213(T).</title>
        <authorList>
            <person name="Galeote V."/>
            <person name="Bigey F."/>
            <person name="Devillers H."/>
            <person name="Neuveglise C."/>
            <person name="Dequin S."/>
        </authorList>
    </citation>
    <scope>NUCLEOTIDE SEQUENCE [LARGE SCALE GENOMIC DNA]</scope>
    <source>
        <strain evidence="3">CLIB 213 / ATCC 58445 / CBS 680 / CCRC 21525 / NBRC 1098 / NCYC 1416 / NRRL Y-2227</strain>
    </source>
</reference>
<dbReference type="EMBL" id="HG316459">
    <property type="protein sequence ID" value="CDF90086.1"/>
    <property type="molecule type" value="Genomic_DNA"/>
</dbReference>
<dbReference type="Gene3D" id="6.10.140.1230">
    <property type="match status" value="1"/>
</dbReference>
<dbReference type="OrthoDB" id="2329734at2759"/>
<dbReference type="GO" id="GO:0007034">
    <property type="term" value="P:vacuolar transport"/>
    <property type="evidence" value="ECO:0007669"/>
    <property type="project" value="InterPro"/>
</dbReference>
<keyword evidence="3" id="KW-1185">Reference proteome</keyword>
<evidence type="ECO:0000313" key="2">
    <source>
        <dbReference type="EMBL" id="CDF90086.1"/>
    </source>
</evidence>
<name>A0A8J2X192_ZYGB2</name>
<dbReference type="InterPro" id="IPR005024">
    <property type="entry name" value="Snf7_fam"/>
</dbReference>
<dbReference type="Proteomes" id="UP000019375">
    <property type="component" value="Unassembled WGS sequence"/>
</dbReference>
<proteinExistence type="predicted"/>